<gene>
    <name evidence="3" type="ORF">Ahy_A04g019864</name>
</gene>
<feature type="compositionally biased region" description="Pro residues" evidence="2">
    <location>
        <begin position="84"/>
        <end position="103"/>
    </location>
</feature>
<keyword evidence="1" id="KW-0175">Coiled coil</keyword>
<feature type="coiled-coil region" evidence="1">
    <location>
        <begin position="130"/>
        <end position="157"/>
    </location>
</feature>
<evidence type="ECO:0000256" key="1">
    <source>
        <dbReference type="SAM" id="Coils"/>
    </source>
</evidence>
<protein>
    <submittedName>
        <fullName evidence="3">Uncharacterized protein</fullName>
    </submittedName>
</protein>
<dbReference type="EMBL" id="SDMP01000004">
    <property type="protein sequence ID" value="RYR62367.1"/>
    <property type="molecule type" value="Genomic_DNA"/>
</dbReference>
<proteinExistence type="predicted"/>
<feature type="region of interest" description="Disordered" evidence="2">
    <location>
        <begin position="51"/>
        <end position="120"/>
    </location>
</feature>
<dbReference type="Proteomes" id="UP000289738">
    <property type="component" value="Chromosome A04"/>
</dbReference>
<dbReference type="AlphaFoldDB" id="A0A445DGN8"/>
<organism evidence="3 4">
    <name type="scientific">Arachis hypogaea</name>
    <name type="common">Peanut</name>
    <dbReference type="NCBI Taxonomy" id="3818"/>
    <lineage>
        <taxon>Eukaryota</taxon>
        <taxon>Viridiplantae</taxon>
        <taxon>Streptophyta</taxon>
        <taxon>Embryophyta</taxon>
        <taxon>Tracheophyta</taxon>
        <taxon>Spermatophyta</taxon>
        <taxon>Magnoliopsida</taxon>
        <taxon>eudicotyledons</taxon>
        <taxon>Gunneridae</taxon>
        <taxon>Pentapetalae</taxon>
        <taxon>rosids</taxon>
        <taxon>fabids</taxon>
        <taxon>Fabales</taxon>
        <taxon>Fabaceae</taxon>
        <taxon>Papilionoideae</taxon>
        <taxon>50 kb inversion clade</taxon>
        <taxon>dalbergioids sensu lato</taxon>
        <taxon>Dalbergieae</taxon>
        <taxon>Pterocarpus clade</taxon>
        <taxon>Arachis</taxon>
    </lineage>
</organism>
<evidence type="ECO:0000313" key="4">
    <source>
        <dbReference type="Proteomes" id="UP000289738"/>
    </source>
</evidence>
<feature type="compositionally biased region" description="Polar residues" evidence="2">
    <location>
        <begin position="67"/>
        <end position="81"/>
    </location>
</feature>
<evidence type="ECO:0000313" key="3">
    <source>
        <dbReference type="EMBL" id="RYR62367.1"/>
    </source>
</evidence>
<name>A0A445DGN8_ARAHY</name>
<evidence type="ECO:0000256" key="2">
    <source>
        <dbReference type="SAM" id="MobiDB-lite"/>
    </source>
</evidence>
<reference evidence="3 4" key="1">
    <citation type="submission" date="2019-01" db="EMBL/GenBank/DDBJ databases">
        <title>Sequencing of cultivated peanut Arachis hypogaea provides insights into genome evolution and oil improvement.</title>
        <authorList>
            <person name="Chen X."/>
        </authorList>
    </citation>
    <scope>NUCLEOTIDE SEQUENCE [LARGE SCALE GENOMIC DNA]</scope>
    <source>
        <strain evidence="4">cv. Fuhuasheng</strain>
        <tissue evidence="3">Leaves</tissue>
    </source>
</reference>
<keyword evidence="4" id="KW-1185">Reference proteome</keyword>
<accession>A0A445DGN8</accession>
<sequence>MKRSAFWAFSTFGPDLCFGARINSAPTWIRYFCLSQIQVLMKSDRCQEVESSRRVSQLQESDEPDTPSLTKSDSGTSSQNKPVNPLPPPPPSLVPIPPIPPFLEPNFKRRKTSESSGPNIYDVGFDGAEVASLREAEKGLEEEKIRLEAELFKTREKEKQSSASCAPVEGLLKKTEENYELLLLMRQYRVLLSQKSSQPSRTFQLPPPNPIPLQMKIKILLLALFRSLVKAQLFQIKLVYGCSGYSSAVKLEIEKFDGRINFGLWQVQVKDVLIQSGLHKVLKEKIFGCSLYERR</sequence>
<comment type="caution">
    <text evidence="3">The sequence shown here is derived from an EMBL/GenBank/DDBJ whole genome shotgun (WGS) entry which is preliminary data.</text>
</comment>